<dbReference type="EMBL" id="PGCI01000530">
    <property type="protein sequence ID" value="PLW25538.1"/>
    <property type="molecule type" value="Genomic_DNA"/>
</dbReference>
<accession>A0A2N5TJF2</accession>
<evidence type="ECO:0000313" key="3">
    <source>
        <dbReference type="Proteomes" id="UP000235392"/>
    </source>
</evidence>
<feature type="region of interest" description="Disordered" evidence="1">
    <location>
        <begin position="636"/>
        <end position="701"/>
    </location>
</feature>
<feature type="region of interest" description="Disordered" evidence="1">
    <location>
        <begin position="136"/>
        <end position="276"/>
    </location>
</feature>
<dbReference type="AlphaFoldDB" id="A0A2N5TJF2"/>
<feature type="compositionally biased region" description="Basic and acidic residues" evidence="1">
    <location>
        <begin position="674"/>
        <end position="688"/>
    </location>
</feature>
<evidence type="ECO:0000256" key="1">
    <source>
        <dbReference type="SAM" id="MobiDB-lite"/>
    </source>
</evidence>
<sequence>MLANKPTGSLLEPLRPLATNLCPSNSLCYPTRLPGPSPLVSDTSTLHEPTNLLLSATTTYLPASNPTSPPAFCCLHPPANQKTSPPPAPCLLHPPESKPTALPQISTTSTCLPASPGAHPPLPATTSRLLAIRQARQRPNEACSSQPPPPSSSDPQLARFSLPPSDLTSSPGAPCHLHLPPGDPTSSPGAPCHPQLPPSNLTTPAAPSHLHLPPSDPTSSPGAPCHLNLPPSDPTSSPGAPCHPQLPPSDPTSPAAPSHLHLPPGDPTSSPGLPATSTSLLATRQARQALPATPTCLLATQRALRLPATSTYLLASRRARQALPATSTCLLATQQARQQPKEPTRRCLPPPPACEQATSTLLLASQQAHCHTSLAPARLYCRAPLPATAYPRSALPPDPGPALSATTTLAGLQALWPLAHPPVSNGPNTIQANQRRLRNNLPSFTPPTRYNLRPLKPSSCPPRSLAVESVAGRHGPSMIGNAHKWHPFQKGSDRLWMTSGVDRCNDQGVEEAADPDGEGCSSSLSKLSDASESDASPSKTPHKPACKLARKPAHKPSRKPARKLARKPACKAARKPAQSKPAKPKTAPCAPPPPTCHQHSHPNLPIPEAVSDADRHGCAICDVYWQIYLNNELQTSQRPKNTQEEHASAQPPVNQLTKKQEKQQKYNAKQRDKKHQESNIKYSGETRIRAHVSNSNPNARI</sequence>
<feature type="compositionally biased region" description="Polar residues" evidence="1">
    <location>
        <begin position="103"/>
        <end position="112"/>
    </location>
</feature>
<gene>
    <name evidence="2" type="ORF">PCASD_23355</name>
</gene>
<organism evidence="2 3">
    <name type="scientific">Puccinia coronata f. sp. avenae</name>
    <dbReference type="NCBI Taxonomy" id="200324"/>
    <lineage>
        <taxon>Eukaryota</taxon>
        <taxon>Fungi</taxon>
        <taxon>Dikarya</taxon>
        <taxon>Basidiomycota</taxon>
        <taxon>Pucciniomycotina</taxon>
        <taxon>Pucciniomycetes</taxon>
        <taxon>Pucciniales</taxon>
        <taxon>Pucciniaceae</taxon>
        <taxon>Puccinia</taxon>
    </lineage>
</organism>
<feature type="compositionally biased region" description="Acidic residues" evidence="1">
    <location>
        <begin position="508"/>
        <end position="517"/>
    </location>
</feature>
<dbReference type="Proteomes" id="UP000235392">
    <property type="component" value="Unassembled WGS sequence"/>
</dbReference>
<feature type="region of interest" description="Disordered" evidence="1">
    <location>
        <begin position="506"/>
        <end position="608"/>
    </location>
</feature>
<feature type="compositionally biased region" description="Low complexity" evidence="1">
    <location>
        <begin position="521"/>
        <end position="536"/>
    </location>
</feature>
<evidence type="ECO:0000313" key="2">
    <source>
        <dbReference type="EMBL" id="PLW25538.1"/>
    </source>
</evidence>
<comment type="caution">
    <text evidence="2">The sequence shown here is derived from an EMBL/GenBank/DDBJ whole genome shotgun (WGS) entry which is preliminary data.</text>
</comment>
<proteinExistence type="predicted"/>
<feature type="compositionally biased region" description="Polar residues" evidence="1">
    <location>
        <begin position="267"/>
        <end position="276"/>
    </location>
</feature>
<feature type="compositionally biased region" description="Polar residues" evidence="1">
    <location>
        <begin position="692"/>
        <end position="701"/>
    </location>
</feature>
<feature type="region of interest" description="Disordered" evidence="1">
    <location>
        <begin position="443"/>
        <end position="464"/>
    </location>
</feature>
<feature type="compositionally biased region" description="Basic residues" evidence="1">
    <location>
        <begin position="540"/>
        <end position="574"/>
    </location>
</feature>
<protein>
    <submittedName>
        <fullName evidence="2">Uncharacterized protein</fullName>
    </submittedName>
</protein>
<reference evidence="2 3" key="1">
    <citation type="submission" date="2017-11" db="EMBL/GenBank/DDBJ databases">
        <title>De novo assembly and phasing of dikaryotic genomes from two isolates of Puccinia coronata f. sp. avenae, the causal agent of oat crown rust.</title>
        <authorList>
            <person name="Miller M.E."/>
            <person name="Zhang Y."/>
            <person name="Omidvar V."/>
            <person name="Sperschneider J."/>
            <person name="Schwessinger B."/>
            <person name="Raley C."/>
            <person name="Palmer J.M."/>
            <person name="Garnica D."/>
            <person name="Upadhyaya N."/>
            <person name="Rathjen J."/>
            <person name="Taylor J.M."/>
            <person name="Park R.F."/>
            <person name="Dodds P.N."/>
            <person name="Hirsch C.D."/>
            <person name="Kianian S.F."/>
            <person name="Figueroa M."/>
        </authorList>
    </citation>
    <scope>NUCLEOTIDE SEQUENCE [LARGE SCALE GENOMIC DNA]</scope>
    <source>
        <strain evidence="2">12SD80</strain>
    </source>
</reference>
<feature type="region of interest" description="Disordered" evidence="1">
    <location>
        <begin position="84"/>
        <end position="124"/>
    </location>
</feature>
<name>A0A2N5TJF2_9BASI</name>